<dbReference type="STRING" id="190721.ACS15_4995"/>
<dbReference type="InterPro" id="IPR051621">
    <property type="entry name" value="T2SS_protein_J"/>
</dbReference>
<evidence type="ECO:0000256" key="6">
    <source>
        <dbReference type="ARBA" id="ARBA00022989"/>
    </source>
</evidence>
<evidence type="ECO:0000313" key="8">
    <source>
        <dbReference type="EMBL" id="ANJ75361.1"/>
    </source>
</evidence>
<protein>
    <submittedName>
        <fullName evidence="8">Uncharacterized protein</fullName>
    </submittedName>
</protein>
<dbReference type="NCBIfam" id="TIGR02532">
    <property type="entry name" value="IV_pilin_GFxxxE"/>
    <property type="match status" value="1"/>
</dbReference>
<evidence type="ECO:0000313" key="9">
    <source>
        <dbReference type="Proteomes" id="UP000078572"/>
    </source>
</evidence>
<dbReference type="AlphaFoldDB" id="A0A192A525"/>
<evidence type="ECO:0000256" key="3">
    <source>
        <dbReference type="ARBA" id="ARBA00022481"/>
    </source>
</evidence>
<dbReference type="PANTHER" id="PTHR39583:SF2">
    <property type="entry name" value="TYPE II SECRETION SYSTEM PROTEIN J"/>
    <property type="match status" value="1"/>
</dbReference>
<name>A0A192A525_9RALS</name>
<keyword evidence="2" id="KW-1003">Cell membrane</keyword>
<dbReference type="InterPro" id="IPR045584">
    <property type="entry name" value="Pilin-like"/>
</dbReference>
<accession>A0A192A525</accession>
<dbReference type="GO" id="GO:0015628">
    <property type="term" value="P:protein secretion by the type II secretion system"/>
    <property type="evidence" value="ECO:0007669"/>
    <property type="project" value="TreeGrafter"/>
</dbReference>
<dbReference type="Proteomes" id="UP000078572">
    <property type="component" value="Chromosome 2"/>
</dbReference>
<sequence>MLMQRARSSAGFTLIEMVIAITILAIIALISWRSLDGIIRGQHRLTDSLEETRAIDRLFEQLDTDFGEAVRDDDLGQPSVVFGDGALRIVRMLRDARQPIRWQVVRYRVDGGSLIREASVPLNERGSAREALNATLPERLTLLEHTSALQVRGWTTQGWRALSADASRPASAVAVPGMLWRITPNAMTGLEVTVMVNDAPYTKVVLADL</sequence>
<keyword evidence="6" id="KW-1133">Transmembrane helix</keyword>
<keyword evidence="9" id="KW-1185">Reference proteome</keyword>
<evidence type="ECO:0000256" key="7">
    <source>
        <dbReference type="ARBA" id="ARBA00023136"/>
    </source>
</evidence>
<gene>
    <name evidence="8" type="ORF">A9Y76_22930</name>
</gene>
<dbReference type="RefSeq" id="WP_064807908.1">
    <property type="nucleotide sequence ID" value="NZ_CP016023.1"/>
</dbReference>
<evidence type="ECO:0000256" key="1">
    <source>
        <dbReference type="ARBA" id="ARBA00004377"/>
    </source>
</evidence>
<evidence type="ECO:0000256" key="5">
    <source>
        <dbReference type="ARBA" id="ARBA00022692"/>
    </source>
</evidence>
<organism evidence="8 9">
    <name type="scientific">Ralstonia insidiosa</name>
    <dbReference type="NCBI Taxonomy" id="190721"/>
    <lineage>
        <taxon>Bacteria</taxon>
        <taxon>Pseudomonadati</taxon>
        <taxon>Pseudomonadota</taxon>
        <taxon>Betaproteobacteria</taxon>
        <taxon>Burkholderiales</taxon>
        <taxon>Burkholderiaceae</taxon>
        <taxon>Ralstonia</taxon>
    </lineage>
</organism>
<evidence type="ECO:0000256" key="2">
    <source>
        <dbReference type="ARBA" id="ARBA00022475"/>
    </source>
</evidence>
<dbReference type="OrthoDB" id="9029037at2"/>
<dbReference type="GeneID" id="61528900"/>
<keyword evidence="5" id="KW-0812">Transmembrane</keyword>
<keyword evidence="7" id="KW-0472">Membrane</keyword>
<dbReference type="PROSITE" id="PS00409">
    <property type="entry name" value="PROKAR_NTER_METHYL"/>
    <property type="match status" value="1"/>
</dbReference>
<keyword evidence="3" id="KW-0488">Methylation</keyword>
<comment type="subcellular location">
    <subcellularLocation>
        <location evidence="1">Cell inner membrane</location>
        <topology evidence="1">Single-pass membrane protein</topology>
    </subcellularLocation>
</comment>
<dbReference type="GO" id="GO:0005886">
    <property type="term" value="C:plasma membrane"/>
    <property type="evidence" value="ECO:0007669"/>
    <property type="project" value="UniProtKB-SubCell"/>
</dbReference>
<dbReference type="Pfam" id="PF07963">
    <property type="entry name" value="N_methyl"/>
    <property type="match status" value="1"/>
</dbReference>
<reference evidence="9" key="1">
    <citation type="submission" date="2016-06" db="EMBL/GenBank/DDBJ databases">
        <authorList>
            <person name="Xu Y."/>
            <person name="Nagy A."/>
            <person name="Yan X."/>
            <person name="Kim S.W."/>
            <person name="Haley B."/>
            <person name="Liu N.T."/>
            <person name="Nou X."/>
        </authorList>
    </citation>
    <scope>NUCLEOTIDE SEQUENCE [LARGE SCALE GENOMIC DNA]</scope>
    <source>
        <strain evidence="9">ATCC 49129</strain>
    </source>
</reference>
<keyword evidence="4" id="KW-0997">Cell inner membrane</keyword>
<proteinExistence type="predicted"/>
<dbReference type="SUPFAM" id="SSF54523">
    <property type="entry name" value="Pili subunits"/>
    <property type="match status" value="2"/>
</dbReference>
<evidence type="ECO:0000256" key="4">
    <source>
        <dbReference type="ARBA" id="ARBA00022519"/>
    </source>
</evidence>
<dbReference type="PANTHER" id="PTHR39583">
    <property type="entry name" value="TYPE II SECRETION SYSTEM PROTEIN J-RELATED"/>
    <property type="match status" value="1"/>
</dbReference>
<dbReference type="InterPro" id="IPR012902">
    <property type="entry name" value="N_methyl_site"/>
</dbReference>
<dbReference type="EMBL" id="CP016023">
    <property type="protein sequence ID" value="ANJ75361.1"/>
    <property type="molecule type" value="Genomic_DNA"/>
</dbReference>